<dbReference type="InParanoid" id="A0A545AZ76"/>
<accession>A0A545AZ76</accession>
<organism evidence="1 2">
    <name type="scientific">Cryptosporangium phraense</name>
    <dbReference type="NCBI Taxonomy" id="2593070"/>
    <lineage>
        <taxon>Bacteria</taxon>
        <taxon>Bacillati</taxon>
        <taxon>Actinomycetota</taxon>
        <taxon>Actinomycetes</taxon>
        <taxon>Cryptosporangiales</taxon>
        <taxon>Cryptosporangiaceae</taxon>
        <taxon>Cryptosporangium</taxon>
    </lineage>
</organism>
<dbReference type="EMBL" id="VIRS01000002">
    <property type="protein sequence ID" value="TQS46604.1"/>
    <property type="molecule type" value="Genomic_DNA"/>
</dbReference>
<name>A0A545AZ76_9ACTN</name>
<evidence type="ECO:0000313" key="2">
    <source>
        <dbReference type="Proteomes" id="UP000317982"/>
    </source>
</evidence>
<comment type="caution">
    <text evidence="1">The sequence shown here is derived from an EMBL/GenBank/DDBJ whole genome shotgun (WGS) entry which is preliminary data.</text>
</comment>
<sequence>MAGWAGTAGSPACGAYCGGGKAGPAWGPPGCAEKPGCAGKPGWAGGPDCGYPGCGGPDCGTGAGGNAGCGNADCGGAGGKPGASGCAGG</sequence>
<keyword evidence="2" id="KW-1185">Reference proteome</keyword>
<proteinExistence type="predicted"/>
<gene>
    <name evidence="1" type="ORF">FL583_04285</name>
</gene>
<dbReference type="AlphaFoldDB" id="A0A545AZ76"/>
<protein>
    <submittedName>
        <fullName evidence="1">Uncharacterized protein</fullName>
    </submittedName>
</protein>
<reference evidence="1 2" key="1">
    <citation type="submission" date="2019-07" db="EMBL/GenBank/DDBJ databases">
        <title>Cryptosporangium phraense sp. nov., isolated from plant litter.</title>
        <authorList>
            <person name="Suriyachadkun C."/>
        </authorList>
    </citation>
    <scope>NUCLEOTIDE SEQUENCE [LARGE SCALE GENOMIC DNA]</scope>
    <source>
        <strain evidence="1 2">A-T 5661</strain>
    </source>
</reference>
<evidence type="ECO:0000313" key="1">
    <source>
        <dbReference type="EMBL" id="TQS46604.1"/>
    </source>
</evidence>
<dbReference type="Proteomes" id="UP000317982">
    <property type="component" value="Unassembled WGS sequence"/>
</dbReference>